<dbReference type="AlphaFoldDB" id="A0A0K6IGL4"/>
<name>A0A0K6IGL4_9GAMM</name>
<dbReference type="EMBL" id="CYHG01000001">
    <property type="protein sequence ID" value="CUB02275.1"/>
    <property type="molecule type" value="Genomic_DNA"/>
</dbReference>
<evidence type="ECO:0000313" key="1">
    <source>
        <dbReference type="EMBL" id="CUB02275.1"/>
    </source>
</evidence>
<sequence length="100" mass="11124">MGMGLKLRIPTVILEANTLYEGNLSPILTSITGKWLISIGALNLGLRHPPMQFNWLAHVSVRASPPTRQRQLNAWDSANKCAEIIRAPCYVYLLAVKVIQ</sequence>
<dbReference type="STRING" id="1137284.GCA_001418205_00106"/>
<accession>A0A0K6IGL4</accession>
<reference evidence="2" key="1">
    <citation type="submission" date="2015-08" db="EMBL/GenBank/DDBJ databases">
        <authorList>
            <person name="Varghese N."/>
        </authorList>
    </citation>
    <scope>NUCLEOTIDE SEQUENCE [LARGE SCALE GENOMIC DNA]</scope>
    <source>
        <strain evidence="2">JCM 18476</strain>
    </source>
</reference>
<keyword evidence="2" id="KW-1185">Reference proteome</keyword>
<proteinExistence type="predicted"/>
<gene>
    <name evidence="1" type="ORF">Ga0061065_101107</name>
</gene>
<evidence type="ECO:0000313" key="2">
    <source>
        <dbReference type="Proteomes" id="UP000182769"/>
    </source>
</evidence>
<protein>
    <submittedName>
        <fullName evidence="1">Uncharacterized protein</fullName>
    </submittedName>
</protein>
<dbReference type="Proteomes" id="UP000182769">
    <property type="component" value="Unassembled WGS sequence"/>
</dbReference>
<organism evidence="1 2">
    <name type="scientific">Marinomonas fungiae</name>
    <dbReference type="NCBI Taxonomy" id="1137284"/>
    <lineage>
        <taxon>Bacteria</taxon>
        <taxon>Pseudomonadati</taxon>
        <taxon>Pseudomonadota</taxon>
        <taxon>Gammaproteobacteria</taxon>
        <taxon>Oceanospirillales</taxon>
        <taxon>Oceanospirillaceae</taxon>
        <taxon>Marinomonas</taxon>
    </lineage>
</organism>